<evidence type="ECO:0000256" key="1">
    <source>
        <dbReference type="SAM" id="MobiDB-lite"/>
    </source>
</evidence>
<accession>A0A7W3LPG6</accession>
<organism evidence="3 4">
    <name type="scientific">Actinomadura namibiensis</name>
    <dbReference type="NCBI Taxonomy" id="182080"/>
    <lineage>
        <taxon>Bacteria</taxon>
        <taxon>Bacillati</taxon>
        <taxon>Actinomycetota</taxon>
        <taxon>Actinomycetes</taxon>
        <taxon>Streptosporangiales</taxon>
        <taxon>Thermomonosporaceae</taxon>
        <taxon>Actinomadura</taxon>
    </lineage>
</organism>
<feature type="transmembrane region" description="Helical" evidence="2">
    <location>
        <begin position="138"/>
        <end position="159"/>
    </location>
</feature>
<reference evidence="3 4" key="1">
    <citation type="submission" date="2020-08" db="EMBL/GenBank/DDBJ databases">
        <title>Genomic Encyclopedia of Type Strains, Phase IV (KMG-IV): sequencing the most valuable type-strain genomes for metagenomic binning, comparative biology and taxonomic classification.</title>
        <authorList>
            <person name="Goeker M."/>
        </authorList>
    </citation>
    <scope>NUCLEOTIDE SEQUENCE [LARGE SCALE GENOMIC DNA]</scope>
    <source>
        <strain evidence="3 4">DSM 44197</strain>
    </source>
</reference>
<name>A0A7W3LPG6_ACTNM</name>
<dbReference type="EMBL" id="JACJIA010000004">
    <property type="protein sequence ID" value="MBA8951864.1"/>
    <property type="molecule type" value="Genomic_DNA"/>
</dbReference>
<dbReference type="InterPro" id="IPR045713">
    <property type="entry name" value="DUF6069"/>
</dbReference>
<feature type="region of interest" description="Disordered" evidence="1">
    <location>
        <begin position="1"/>
        <end position="23"/>
    </location>
</feature>
<protein>
    <submittedName>
        <fullName evidence="3">Uncharacterized protein</fullName>
    </submittedName>
</protein>
<evidence type="ECO:0000313" key="4">
    <source>
        <dbReference type="Proteomes" id="UP000572680"/>
    </source>
</evidence>
<dbReference type="AlphaFoldDB" id="A0A7W3LPG6"/>
<comment type="caution">
    <text evidence="3">The sequence shown here is derived from an EMBL/GenBank/DDBJ whole genome shotgun (WGS) entry which is preliminary data.</text>
</comment>
<evidence type="ECO:0000313" key="3">
    <source>
        <dbReference type="EMBL" id="MBA8951864.1"/>
    </source>
</evidence>
<keyword evidence="4" id="KW-1185">Reference proteome</keyword>
<gene>
    <name evidence="3" type="ORF">HNR61_003504</name>
</gene>
<keyword evidence="2" id="KW-0812">Transmembrane</keyword>
<evidence type="ECO:0000256" key="2">
    <source>
        <dbReference type="SAM" id="Phobius"/>
    </source>
</evidence>
<feature type="transmembrane region" description="Helical" evidence="2">
    <location>
        <begin position="165"/>
        <end position="188"/>
    </location>
</feature>
<feature type="transmembrane region" description="Helical" evidence="2">
    <location>
        <begin position="107"/>
        <end position="131"/>
    </location>
</feature>
<dbReference type="Pfam" id="PF19545">
    <property type="entry name" value="DUF6069"/>
    <property type="match status" value="1"/>
</dbReference>
<dbReference type="RefSeq" id="WP_182844178.1">
    <property type="nucleotide sequence ID" value="NZ_BAAALP010000049.1"/>
</dbReference>
<feature type="transmembrane region" description="Helical" evidence="2">
    <location>
        <begin position="65"/>
        <end position="87"/>
    </location>
</feature>
<sequence length="196" mass="20034">MAETPFEPFFDGGSAEPRRERSLGPRYGRSFRCRSAARRDLCAERFIALHEAAADDEPAADLRRVWGGGLLTAAGAGGLAALVAVIARGSVGLPFPAFLTAEAGPGAAGFAYGVCATAATLQATALLHLLLTTAARPVRAFCWIGGIVVVLLTLLPLTLHAPLDAVLLTSGINAVGGSGVVALLAAMARAARDGFP</sequence>
<keyword evidence="2" id="KW-1133">Transmembrane helix</keyword>
<dbReference type="Proteomes" id="UP000572680">
    <property type="component" value="Unassembled WGS sequence"/>
</dbReference>
<proteinExistence type="predicted"/>
<keyword evidence="2" id="KW-0472">Membrane</keyword>